<reference evidence="2 3" key="1">
    <citation type="submission" date="2020-08" db="EMBL/GenBank/DDBJ databases">
        <title>Genomic Encyclopedia of Type Strains, Phase IV (KMG-IV): sequencing the most valuable type-strain genomes for metagenomic binning, comparative biology and taxonomic classification.</title>
        <authorList>
            <person name="Goeker M."/>
        </authorList>
    </citation>
    <scope>NUCLEOTIDE SEQUENCE [LARGE SCALE GENOMIC DNA]</scope>
    <source>
        <strain evidence="2 3">DSM 24194</strain>
    </source>
</reference>
<dbReference type="EMBL" id="JACICF010000001">
    <property type="protein sequence ID" value="MBB3763490.1"/>
    <property type="molecule type" value="Genomic_DNA"/>
</dbReference>
<dbReference type="AlphaFoldDB" id="A0A839YYD3"/>
<name>A0A839YYD3_9SPHN</name>
<keyword evidence="3" id="KW-1185">Reference proteome</keyword>
<dbReference type="Proteomes" id="UP000578569">
    <property type="component" value="Unassembled WGS sequence"/>
</dbReference>
<accession>A0A839YYD3</accession>
<keyword evidence="1" id="KW-0732">Signal</keyword>
<sequence>MMIKAMTSLAIAALAFTATSADAQVRAKLFSRDSLAAAVTPYAAEARHGGWQIGPIARGRNYSLGMPLYARDFGHGGFTFDFPYASARAGHVHYVTRPVRTLAGASIIRVRYQVEASPGTRFIPQEDSHRPATVSLYFQRAGDNWSGRGRFAAYRWYAPPAEVRQIKPGQFEMRVRLDDPAWVGVTGGITAGNNPTAYRAALRHAGRIGLVFGSAGLRGHGVFATAPARFTVTDFSIR</sequence>
<evidence type="ECO:0000313" key="3">
    <source>
        <dbReference type="Proteomes" id="UP000578569"/>
    </source>
</evidence>
<comment type="caution">
    <text evidence="2">The sequence shown here is derived from an EMBL/GenBank/DDBJ whole genome shotgun (WGS) entry which is preliminary data.</text>
</comment>
<dbReference type="RefSeq" id="WP_183932831.1">
    <property type="nucleotide sequence ID" value="NZ_JACICF010000001.1"/>
</dbReference>
<feature type="chain" id="PRO_5032961643" evidence="1">
    <location>
        <begin position="24"/>
        <end position="238"/>
    </location>
</feature>
<evidence type="ECO:0000256" key="1">
    <source>
        <dbReference type="SAM" id="SignalP"/>
    </source>
</evidence>
<feature type="signal peptide" evidence="1">
    <location>
        <begin position="1"/>
        <end position="23"/>
    </location>
</feature>
<organism evidence="2 3">
    <name type="scientific">Sphingomicrobium lutaoense</name>
    <dbReference type="NCBI Taxonomy" id="515949"/>
    <lineage>
        <taxon>Bacteria</taxon>
        <taxon>Pseudomonadati</taxon>
        <taxon>Pseudomonadota</taxon>
        <taxon>Alphaproteobacteria</taxon>
        <taxon>Sphingomonadales</taxon>
        <taxon>Sphingomonadaceae</taxon>
        <taxon>Sphingomicrobium</taxon>
    </lineage>
</organism>
<evidence type="ECO:0000313" key="2">
    <source>
        <dbReference type="EMBL" id="MBB3763490.1"/>
    </source>
</evidence>
<proteinExistence type="predicted"/>
<gene>
    <name evidence="2" type="ORF">FHS50_000513</name>
</gene>
<protein>
    <submittedName>
        <fullName evidence="2">Uncharacterized protein</fullName>
    </submittedName>
</protein>